<dbReference type="Gene3D" id="3.40.50.1010">
    <property type="entry name" value="5'-nuclease"/>
    <property type="match status" value="1"/>
</dbReference>
<dbReference type="PANTHER" id="PTHR33653">
    <property type="entry name" value="RIBONUCLEASE VAPC2"/>
    <property type="match status" value="1"/>
</dbReference>
<evidence type="ECO:0000256" key="8">
    <source>
        <dbReference type="HAMAP-Rule" id="MF_00265"/>
    </source>
</evidence>
<keyword evidence="5 8" id="KW-0378">Hydrolase</keyword>
<dbReference type="PATRIC" id="fig|1107882.3.peg.19"/>
<keyword evidence="4 8" id="KW-0479">Metal-binding</keyword>
<feature type="binding site" evidence="8">
    <location>
        <position position="103"/>
    </location>
    <ligand>
        <name>Mg(2+)</name>
        <dbReference type="ChEBI" id="CHEBI:18420"/>
    </ligand>
</feature>
<evidence type="ECO:0000256" key="7">
    <source>
        <dbReference type="ARBA" id="ARBA00038093"/>
    </source>
</evidence>
<dbReference type="Proteomes" id="UP000003250">
    <property type="component" value="Unassembled WGS sequence"/>
</dbReference>
<evidence type="ECO:0000313" key="11">
    <source>
        <dbReference type="Proteomes" id="UP000003250"/>
    </source>
</evidence>
<dbReference type="InterPro" id="IPR002716">
    <property type="entry name" value="PIN_dom"/>
</dbReference>
<evidence type="ECO:0000256" key="1">
    <source>
        <dbReference type="ARBA" id="ARBA00001946"/>
    </source>
</evidence>
<protein>
    <recommendedName>
        <fullName evidence="8">Ribonuclease VapC</fullName>
        <shortName evidence="8">RNase VapC</shortName>
        <ecNumber evidence="8">3.1.-.-</ecNumber>
    </recommendedName>
    <alternativeName>
        <fullName evidence="8">Toxin VapC</fullName>
    </alternativeName>
</protein>
<evidence type="ECO:0000256" key="6">
    <source>
        <dbReference type="ARBA" id="ARBA00022842"/>
    </source>
</evidence>
<feature type="binding site" evidence="8">
    <location>
        <position position="7"/>
    </location>
    <ligand>
        <name>Mg(2+)</name>
        <dbReference type="ChEBI" id="CHEBI:18420"/>
    </ligand>
</feature>
<dbReference type="GO" id="GO:0000287">
    <property type="term" value="F:magnesium ion binding"/>
    <property type="evidence" value="ECO:0007669"/>
    <property type="project" value="UniProtKB-UniRule"/>
</dbReference>
<dbReference type="InterPro" id="IPR029060">
    <property type="entry name" value="PIN-like_dom_sf"/>
</dbReference>
<dbReference type="GO" id="GO:0004540">
    <property type="term" value="F:RNA nuclease activity"/>
    <property type="evidence" value="ECO:0007669"/>
    <property type="project" value="InterPro"/>
</dbReference>
<evidence type="ECO:0000256" key="5">
    <source>
        <dbReference type="ARBA" id="ARBA00022801"/>
    </source>
</evidence>
<dbReference type="Pfam" id="PF01850">
    <property type="entry name" value="PIN"/>
    <property type="match status" value="1"/>
</dbReference>
<dbReference type="EC" id="3.1.-.-" evidence="8"/>
<dbReference type="SUPFAM" id="SSF88723">
    <property type="entry name" value="PIN domain-like"/>
    <property type="match status" value="1"/>
</dbReference>
<sequence length="136" mass="14844">MTSFVADTSAMIAVLNDEPDAQLFKEEFHNADSVLVSLATLFEASCVVAGERFPDGAARLEALIDLLDLDQVAFDYAQLRQARRAYALYGRGSGHRAGLNMGDCFSYALAKTRNLPLLFKGNDFSHTDIEPALKPA</sequence>
<dbReference type="EMBL" id="AHAM01000001">
    <property type="protein sequence ID" value="EHK59379.1"/>
    <property type="molecule type" value="Genomic_DNA"/>
</dbReference>
<proteinExistence type="inferred from homology"/>
<dbReference type="OrthoDB" id="32625at2"/>
<keyword evidence="11" id="KW-1185">Reference proteome</keyword>
<evidence type="ECO:0000313" key="10">
    <source>
        <dbReference type="EMBL" id="EHK59379.1"/>
    </source>
</evidence>
<evidence type="ECO:0000256" key="3">
    <source>
        <dbReference type="ARBA" id="ARBA00022722"/>
    </source>
</evidence>
<evidence type="ECO:0000256" key="4">
    <source>
        <dbReference type="ARBA" id="ARBA00022723"/>
    </source>
</evidence>
<dbReference type="GO" id="GO:0090729">
    <property type="term" value="F:toxin activity"/>
    <property type="evidence" value="ECO:0007669"/>
    <property type="project" value="UniProtKB-KW"/>
</dbReference>
<feature type="domain" description="PIN" evidence="9">
    <location>
        <begin position="5"/>
        <end position="128"/>
    </location>
</feature>
<evidence type="ECO:0000259" key="9">
    <source>
        <dbReference type="Pfam" id="PF01850"/>
    </source>
</evidence>
<dbReference type="InterPro" id="IPR022907">
    <property type="entry name" value="VapC_family"/>
</dbReference>
<comment type="similarity">
    <text evidence="7 8">Belongs to the PINc/VapC protein family.</text>
</comment>
<comment type="function">
    <text evidence="8">Toxic component of a toxin-antitoxin (TA) system. An RNase.</text>
</comment>
<comment type="cofactor">
    <cofactor evidence="1 8">
        <name>Mg(2+)</name>
        <dbReference type="ChEBI" id="CHEBI:18420"/>
    </cofactor>
</comment>
<evidence type="ECO:0000256" key="2">
    <source>
        <dbReference type="ARBA" id="ARBA00022649"/>
    </source>
</evidence>
<gene>
    <name evidence="8" type="primary">vapC</name>
    <name evidence="10" type="ORF">MAXJ12_00085</name>
</gene>
<name>H0HIR4_9HYPH</name>
<dbReference type="PANTHER" id="PTHR33653:SF1">
    <property type="entry name" value="RIBONUCLEASE VAPC2"/>
    <property type="match status" value="1"/>
</dbReference>
<dbReference type="CDD" id="cd09871">
    <property type="entry name" value="PIN_MtVapC28-VapC30-like"/>
    <property type="match status" value="1"/>
</dbReference>
<keyword evidence="8" id="KW-0800">Toxin</keyword>
<organism evidence="10 11">
    <name type="scientific">Mesorhizobium alhagi CCNWXJ12-2</name>
    <dbReference type="NCBI Taxonomy" id="1107882"/>
    <lineage>
        <taxon>Bacteria</taxon>
        <taxon>Pseudomonadati</taxon>
        <taxon>Pseudomonadota</taxon>
        <taxon>Alphaproteobacteria</taxon>
        <taxon>Hyphomicrobiales</taxon>
        <taxon>Phyllobacteriaceae</taxon>
        <taxon>Allomesorhizobium</taxon>
    </lineage>
</organism>
<keyword evidence="6 8" id="KW-0460">Magnesium</keyword>
<dbReference type="HAMAP" id="MF_00265">
    <property type="entry name" value="VapC_Nob1"/>
    <property type="match status" value="1"/>
</dbReference>
<accession>H0HIR4</accession>
<reference evidence="10 11" key="1">
    <citation type="journal article" date="2012" name="J. Bacteriol.">
        <title>Draft Genome Sequence of Mesorhizobium alhagi CCNWXJ12-2T, a Novel Salt-Resistant Species Isolated from the Desert of Northwestern China.</title>
        <authorList>
            <person name="Zhou M."/>
            <person name="Chen W."/>
            <person name="Chen H."/>
            <person name="Wei G."/>
        </authorList>
    </citation>
    <scope>NUCLEOTIDE SEQUENCE [LARGE SCALE GENOMIC DNA]</scope>
    <source>
        <strain evidence="10 11">CCNWXJ12-2</strain>
    </source>
</reference>
<dbReference type="InterPro" id="IPR050556">
    <property type="entry name" value="Type_II_TA_system_RNase"/>
</dbReference>
<dbReference type="AlphaFoldDB" id="H0HIR4"/>
<keyword evidence="2 8" id="KW-1277">Toxin-antitoxin system</keyword>
<keyword evidence="3 8" id="KW-0540">Nuclease</keyword>
<dbReference type="GO" id="GO:0016787">
    <property type="term" value="F:hydrolase activity"/>
    <property type="evidence" value="ECO:0007669"/>
    <property type="project" value="UniProtKB-KW"/>
</dbReference>
<dbReference type="RefSeq" id="WP_008833676.1">
    <property type="nucleotide sequence ID" value="NZ_AHAM01000001.1"/>
</dbReference>